<evidence type="ECO:0000256" key="1">
    <source>
        <dbReference type="SAM" id="Phobius"/>
    </source>
</evidence>
<feature type="transmembrane region" description="Helical" evidence="1">
    <location>
        <begin position="213"/>
        <end position="234"/>
    </location>
</feature>
<keyword evidence="2" id="KW-0732">Signal</keyword>
<feature type="transmembrane region" description="Helical" evidence="1">
    <location>
        <begin position="37"/>
        <end position="57"/>
    </location>
</feature>
<evidence type="ECO:0008006" key="5">
    <source>
        <dbReference type="Google" id="ProtNLM"/>
    </source>
</evidence>
<evidence type="ECO:0000313" key="4">
    <source>
        <dbReference type="Proteomes" id="UP001465153"/>
    </source>
</evidence>
<dbReference type="EMBL" id="BAABWN010000003">
    <property type="protein sequence ID" value="GAA6167427.1"/>
    <property type="molecule type" value="Genomic_DNA"/>
</dbReference>
<feature type="transmembrane region" description="Helical" evidence="1">
    <location>
        <begin position="240"/>
        <end position="259"/>
    </location>
</feature>
<keyword evidence="1" id="KW-0472">Membrane</keyword>
<feature type="transmembrane region" description="Helical" evidence="1">
    <location>
        <begin position="271"/>
        <end position="289"/>
    </location>
</feature>
<feature type="transmembrane region" description="Helical" evidence="1">
    <location>
        <begin position="108"/>
        <end position="125"/>
    </location>
</feature>
<feature type="chain" id="PRO_5045637398" description="DoxX family membrane protein" evidence="2">
    <location>
        <begin position="19"/>
        <end position="320"/>
    </location>
</feature>
<keyword evidence="1" id="KW-0812">Transmembrane</keyword>
<feature type="transmembrane region" description="Helical" evidence="1">
    <location>
        <begin position="132"/>
        <end position="155"/>
    </location>
</feature>
<comment type="caution">
    <text evidence="3">The sequence shown here is derived from an EMBL/GenBank/DDBJ whole genome shotgun (WGS) entry which is preliminary data.</text>
</comment>
<proteinExistence type="predicted"/>
<evidence type="ECO:0000256" key="2">
    <source>
        <dbReference type="SAM" id="SignalP"/>
    </source>
</evidence>
<sequence length="320" mass="34970">MRLIILLSALALASGADAHVRWFVETDEQISPYTWRFQDFILVALSIGACVVAGFLSKIRPAFLDNGFFKPWPREMQFRLLGVVLGVWLLSVFYHGEFIAPNLSPTGNVGFLVGFQAIVGILLLIGHRIASYTLSIFLLTALLIISTPFVAWIDYVPELIAFGVGLACASNPARATKYLRVLLGLQLVVLAIHNKLLNPNMGLMFLEMHPWNFFPMIGLTMFDDANFIIGIGMAETALGFLLIFGLATRLIAFMVLCVFGTTGSLLGIEELIGHVPIVAAFVVVFSLGTGETKYKELAPANIMASLDGLGMKVKRLFPAS</sequence>
<protein>
    <recommendedName>
        <fullName evidence="5">DoxX family membrane protein</fullName>
    </recommendedName>
</protein>
<dbReference type="RefSeq" id="WP_233088546.1">
    <property type="nucleotide sequence ID" value="NZ_BAABWN010000003.1"/>
</dbReference>
<reference evidence="3 4" key="1">
    <citation type="submission" date="2024-04" db="EMBL/GenBank/DDBJ databases">
        <title>Draft genome sequence of Sessilibacter corallicola NBRC 116591.</title>
        <authorList>
            <person name="Miyakawa T."/>
            <person name="Kusuya Y."/>
            <person name="Miura T."/>
        </authorList>
    </citation>
    <scope>NUCLEOTIDE SEQUENCE [LARGE SCALE GENOMIC DNA]</scope>
    <source>
        <strain evidence="3 4">KU-00831-HH</strain>
    </source>
</reference>
<dbReference type="Proteomes" id="UP001465153">
    <property type="component" value="Unassembled WGS sequence"/>
</dbReference>
<organism evidence="3 4">
    <name type="scientific">Sessilibacter corallicola</name>
    <dbReference type="NCBI Taxonomy" id="2904075"/>
    <lineage>
        <taxon>Bacteria</taxon>
        <taxon>Pseudomonadati</taxon>
        <taxon>Pseudomonadota</taxon>
        <taxon>Gammaproteobacteria</taxon>
        <taxon>Cellvibrionales</taxon>
        <taxon>Cellvibrionaceae</taxon>
        <taxon>Sessilibacter</taxon>
    </lineage>
</organism>
<feature type="signal peptide" evidence="2">
    <location>
        <begin position="1"/>
        <end position="18"/>
    </location>
</feature>
<keyword evidence="4" id="KW-1185">Reference proteome</keyword>
<name>A0ABQ0A6Z4_9GAMM</name>
<feature type="transmembrane region" description="Helical" evidence="1">
    <location>
        <begin position="78"/>
        <end position="96"/>
    </location>
</feature>
<accession>A0ABQ0A6Z4</accession>
<evidence type="ECO:0000313" key="3">
    <source>
        <dbReference type="EMBL" id="GAA6167427.1"/>
    </source>
</evidence>
<gene>
    <name evidence="3" type="ORF">NBRC116591_12370</name>
</gene>
<keyword evidence="1" id="KW-1133">Transmembrane helix</keyword>